<evidence type="ECO:0000256" key="2">
    <source>
        <dbReference type="SAM" id="MobiDB-lite"/>
    </source>
</evidence>
<dbReference type="Proteomes" id="UP000250043">
    <property type="component" value="Unassembled WGS sequence"/>
</dbReference>
<feature type="compositionally biased region" description="Low complexity" evidence="2">
    <location>
        <begin position="128"/>
        <end position="140"/>
    </location>
</feature>
<feature type="region of interest" description="Disordered" evidence="2">
    <location>
        <begin position="29"/>
        <end position="57"/>
    </location>
</feature>
<dbReference type="EMBL" id="KV722635">
    <property type="protein sequence ID" value="OCH84779.1"/>
    <property type="molecule type" value="Genomic_DNA"/>
</dbReference>
<feature type="compositionally biased region" description="Low complexity" evidence="2">
    <location>
        <begin position="215"/>
        <end position="228"/>
    </location>
</feature>
<reference evidence="3 4" key="1">
    <citation type="submission" date="2016-07" db="EMBL/GenBank/DDBJ databases">
        <title>Draft genome of the white-rot fungus Obba rivulosa 3A-2.</title>
        <authorList>
            <consortium name="DOE Joint Genome Institute"/>
            <person name="Miettinen O."/>
            <person name="Riley R."/>
            <person name="Acob R."/>
            <person name="Barry K."/>
            <person name="Cullen D."/>
            <person name="De Vries R."/>
            <person name="Hainaut M."/>
            <person name="Hatakka A."/>
            <person name="Henrissat B."/>
            <person name="Hilden K."/>
            <person name="Kuo R."/>
            <person name="Labutti K."/>
            <person name="Lipzen A."/>
            <person name="Makela M.R."/>
            <person name="Sandor L."/>
            <person name="Spatafora J.W."/>
            <person name="Grigoriev I.V."/>
            <person name="Hibbett D.S."/>
        </authorList>
    </citation>
    <scope>NUCLEOTIDE SEQUENCE [LARGE SCALE GENOMIC DNA]</scope>
    <source>
        <strain evidence="3 4">3A-2</strain>
    </source>
</reference>
<feature type="region of interest" description="Disordered" evidence="2">
    <location>
        <begin position="209"/>
        <end position="392"/>
    </location>
</feature>
<organism evidence="3 4">
    <name type="scientific">Obba rivulosa</name>
    <dbReference type="NCBI Taxonomy" id="1052685"/>
    <lineage>
        <taxon>Eukaryota</taxon>
        <taxon>Fungi</taxon>
        <taxon>Dikarya</taxon>
        <taxon>Basidiomycota</taxon>
        <taxon>Agaricomycotina</taxon>
        <taxon>Agaricomycetes</taxon>
        <taxon>Polyporales</taxon>
        <taxon>Gelatoporiaceae</taxon>
        <taxon>Obba</taxon>
    </lineage>
</organism>
<feature type="region of interest" description="Disordered" evidence="2">
    <location>
        <begin position="106"/>
        <end position="140"/>
    </location>
</feature>
<dbReference type="AlphaFoldDB" id="A0A8E2AMY6"/>
<evidence type="ECO:0000313" key="4">
    <source>
        <dbReference type="Proteomes" id="UP000250043"/>
    </source>
</evidence>
<feature type="compositionally biased region" description="Low complexity" evidence="2">
    <location>
        <begin position="341"/>
        <end position="355"/>
    </location>
</feature>
<evidence type="ECO:0000313" key="3">
    <source>
        <dbReference type="EMBL" id="OCH84779.1"/>
    </source>
</evidence>
<proteinExistence type="predicted"/>
<feature type="coiled-coil region" evidence="1">
    <location>
        <begin position="152"/>
        <end position="189"/>
    </location>
</feature>
<keyword evidence="4" id="KW-1185">Reference proteome</keyword>
<feature type="compositionally biased region" description="Low complexity" evidence="2">
    <location>
        <begin position="275"/>
        <end position="296"/>
    </location>
</feature>
<accession>A0A8E2AMY6</accession>
<keyword evidence="1" id="KW-0175">Coiled coil</keyword>
<feature type="compositionally biased region" description="Pro residues" evidence="2">
    <location>
        <begin position="356"/>
        <end position="372"/>
    </location>
</feature>
<sequence length="429" mass="46232">MTDFSWSDGLQAALASCLPCLQSRLNDEHDADYPDAPQHGRTALHHTAPPPRARPDELEGLLADADDAETLSLHSNLGDDRRRRRRRAPRRGVRFFGFDLFGRPPIHLPESDDEDEDADRRRAHRSRTVSTSSTLDSDAAPLDPAAIAQLSAAQLVAAAAKVEEERRKAKEERRKLRRERRELKKARLAMAMDLHQGDEHFEGFQGSGAVPYDFSPGPGTASGSGTLSVTDEGFMEDFGPFTQGAPHPPPDDDDADADFGAETYTRRTAHHTLVGAGTDSRGSRTSGSGSNSYSYPYPHPYPVDPAPYNHHYLSQPPTPVYATPPAGVPPREKRNKRGSRTHSVASHSTHSTSLRSPPPGLLTPGTALPPPGGVELVCGPEGGPGGAPGQELLQKEAPAAEGAFPSVGLRGVQRTKSDMGVFLARRGEL</sequence>
<evidence type="ECO:0000256" key="1">
    <source>
        <dbReference type="SAM" id="Coils"/>
    </source>
</evidence>
<name>A0A8E2AMY6_9APHY</name>
<protein>
    <submittedName>
        <fullName evidence="3">Uncharacterized protein</fullName>
    </submittedName>
</protein>
<gene>
    <name evidence="3" type="ORF">OBBRIDRAFT_821763</name>
</gene>
<dbReference type="OrthoDB" id="3255924at2759"/>